<keyword evidence="4" id="KW-0410">Iron transport</keyword>
<dbReference type="RefSeq" id="WP_051694428.1">
    <property type="nucleotide sequence ID" value="NZ_CP054606.1"/>
</dbReference>
<dbReference type="EMBL" id="JAMD01000007">
    <property type="protein sequence ID" value="KEJ95236.1"/>
    <property type="molecule type" value="Genomic_DNA"/>
</dbReference>
<comment type="caution">
    <text evidence="8">The sequence shown here is derived from an EMBL/GenBank/DDBJ whole genome shotgun (WGS) entry which is preliminary data.</text>
</comment>
<keyword evidence="5 6" id="KW-0732">Signal</keyword>
<dbReference type="Gene3D" id="3.40.50.1980">
    <property type="entry name" value="Nitrogenase molybdenum iron protein domain"/>
    <property type="match status" value="2"/>
</dbReference>
<dbReference type="SUPFAM" id="SSF53807">
    <property type="entry name" value="Helical backbone' metal receptor"/>
    <property type="match status" value="1"/>
</dbReference>
<evidence type="ECO:0000256" key="1">
    <source>
        <dbReference type="ARBA" id="ARBA00004196"/>
    </source>
</evidence>
<dbReference type="GO" id="GO:1901678">
    <property type="term" value="P:iron coordination entity transport"/>
    <property type="evidence" value="ECO:0007669"/>
    <property type="project" value="UniProtKB-ARBA"/>
</dbReference>
<dbReference type="PANTHER" id="PTHR30532">
    <property type="entry name" value="IRON III DICITRATE-BINDING PERIPLASMIC PROTEIN"/>
    <property type="match status" value="1"/>
</dbReference>
<gene>
    <name evidence="8" type="ORF">SUH3_22180</name>
</gene>
<evidence type="ECO:0000256" key="4">
    <source>
        <dbReference type="ARBA" id="ARBA00022496"/>
    </source>
</evidence>
<feature type="domain" description="Fe/B12 periplasmic-binding" evidence="7">
    <location>
        <begin position="38"/>
        <end position="307"/>
    </location>
</feature>
<keyword evidence="9" id="KW-1185">Reference proteome</keyword>
<evidence type="ECO:0000313" key="9">
    <source>
        <dbReference type="Proteomes" id="UP000027746"/>
    </source>
</evidence>
<dbReference type="GO" id="GO:0030288">
    <property type="term" value="C:outer membrane-bounded periplasmic space"/>
    <property type="evidence" value="ECO:0007669"/>
    <property type="project" value="TreeGrafter"/>
</dbReference>
<evidence type="ECO:0000259" key="7">
    <source>
        <dbReference type="PROSITE" id="PS50983"/>
    </source>
</evidence>
<feature type="chain" id="PRO_5001692005" description="Fe/B12 periplasmic-binding domain-containing protein" evidence="6">
    <location>
        <begin position="19"/>
        <end position="313"/>
    </location>
</feature>
<evidence type="ECO:0000256" key="2">
    <source>
        <dbReference type="ARBA" id="ARBA00008814"/>
    </source>
</evidence>
<protein>
    <recommendedName>
        <fullName evidence="7">Fe/B12 periplasmic-binding domain-containing protein</fullName>
    </recommendedName>
</protein>
<evidence type="ECO:0000256" key="6">
    <source>
        <dbReference type="SAM" id="SignalP"/>
    </source>
</evidence>
<evidence type="ECO:0000256" key="3">
    <source>
        <dbReference type="ARBA" id="ARBA00022448"/>
    </source>
</evidence>
<dbReference type="InterPro" id="IPR051313">
    <property type="entry name" value="Bact_iron-sidero_bind"/>
</dbReference>
<dbReference type="AlphaFoldDB" id="A0A073J0K5"/>
<comment type="similarity">
    <text evidence="2">Belongs to the bacterial solute-binding protein 8 family.</text>
</comment>
<dbReference type="Pfam" id="PF01497">
    <property type="entry name" value="Peripla_BP_2"/>
    <property type="match status" value="1"/>
</dbReference>
<dbReference type="GeneID" id="68872653"/>
<evidence type="ECO:0000313" key="8">
    <source>
        <dbReference type="EMBL" id="KEJ95236.1"/>
    </source>
</evidence>
<dbReference type="OrthoDB" id="1846031at2"/>
<proteinExistence type="inferred from homology"/>
<evidence type="ECO:0000256" key="5">
    <source>
        <dbReference type="ARBA" id="ARBA00022729"/>
    </source>
</evidence>
<feature type="signal peptide" evidence="6">
    <location>
        <begin position="1"/>
        <end position="18"/>
    </location>
</feature>
<accession>A0A073J0K5</accession>
<keyword evidence="3" id="KW-0813">Transport</keyword>
<dbReference type="InterPro" id="IPR002491">
    <property type="entry name" value="ABC_transptr_periplasmic_BD"/>
</dbReference>
<dbReference type="PANTHER" id="PTHR30532:SF24">
    <property type="entry name" value="FERRIC ENTEROBACTIN-BINDING PERIPLASMIC PROTEIN FEPB"/>
    <property type="match status" value="1"/>
</dbReference>
<reference evidence="8 9" key="1">
    <citation type="submission" date="2014-01" db="EMBL/GenBank/DDBJ databases">
        <title>Sulfitobacter sp. H3 (MCCC 1A00686) Genome Sequencing.</title>
        <authorList>
            <person name="Lai Q."/>
            <person name="Hong Z."/>
        </authorList>
    </citation>
    <scope>NUCLEOTIDE SEQUENCE [LARGE SCALE GENOMIC DNA]</scope>
    <source>
        <strain evidence="8 9">H3</strain>
    </source>
</reference>
<organism evidence="8 9">
    <name type="scientific">Pseudosulfitobacter pseudonitzschiae</name>
    <dbReference type="NCBI Taxonomy" id="1402135"/>
    <lineage>
        <taxon>Bacteria</taxon>
        <taxon>Pseudomonadati</taxon>
        <taxon>Pseudomonadota</taxon>
        <taxon>Alphaproteobacteria</taxon>
        <taxon>Rhodobacterales</taxon>
        <taxon>Roseobacteraceae</taxon>
        <taxon>Pseudosulfitobacter</taxon>
    </lineage>
</organism>
<keyword evidence="4" id="KW-0406">Ion transport</keyword>
<comment type="subcellular location">
    <subcellularLocation>
        <location evidence="1">Cell envelope</location>
    </subcellularLocation>
</comment>
<name>A0A073J0K5_9RHOB</name>
<sequence>MRAVLLFCLFMITLPALAEPVDITHRFGTTRIDAPPQRIVSVGYHEQDFLYALGLAPVGVHEWFGARAFATWVWADDARKAVGAEPQVQRGFEIDLEWVWQLQPDLIVASFAPMDAATYAQLSRIAPVVGPPEGFPDWGAPWQEELRLIARATGRQDRAERVIADVDAVLADTRAQFPAFDGASVAVAHVAGTKLVGYGPADGANRFMSDLGFEIPAEFETLASAAGNFSVSLERIDLFERDLALWLGDTAGRELIEALPAYQASTLAQKGRSVWADEDETGAMSFQTPLSIPWAARRLAPRFQRALRGAEPD</sequence>
<keyword evidence="4" id="KW-0408">Iron</keyword>
<dbReference type="Proteomes" id="UP000027746">
    <property type="component" value="Unassembled WGS sequence"/>
</dbReference>
<dbReference type="PROSITE" id="PS50983">
    <property type="entry name" value="FE_B12_PBP"/>
    <property type="match status" value="1"/>
</dbReference>